<keyword evidence="5" id="KW-0255">Endonuclease</keyword>
<evidence type="ECO:0000256" key="5">
    <source>
        <dbReference type="ARBA" id="ARBA00022759"/>
    </source>
</evidence>
<dbReference type="GO" id="GO:0015074">
    <property type="term" value="P:DNA integration"/>
    <property type="evidence" value="ECO:0007669"/>
    <property type="project" value="InterPro"/>
</dbReference>
<dbReference type="PROSITE" id="PS50994">
    <property type="entry name" value="INTEGRASE"/>
    <property type="match status" value="1"/>
</dbReference>
<evidence type="ECO:0000313" key="10">
    <source>
        <dbReference type="EMBL" id="CAI6347053.1"/>
    </source>
</evidence>
<dbReference type="InterPro" id="IPR041588">
    <property type="entry name" value="Integrase_H2C2"/>
</dbReference>
<reference evidence="12 13" key="1">
    <citation type="submission" date="2023-01" db="EMBL/GenBank/DDBJ databases">
        <authorList>
            <person name="Whitehead M."/>
        </authorList>
    </citation>
    <scope>NUCLEOTIDE SEQUENCE [LARGE SCALE GENOMIC DNA]</scope>
</reference>
<dbReference type="GO" id="GO:0042575">
    <property type="term" value="C:DNA polymerase complex"/>
    <property type="evidence" value="ECO:0007669"/>
    <property type="project" value="UniProtKB-ARBA"/>
</dbReference>
<dbReference type="EC" id="2.7.7.49" evidence="1"/>
<dbReference type="FunFam" id="3.30.420.10:FF:000032">
    <property type="entry name" value="Retrovirus-related Pol polyprotein from transposon 297-like Protein"/>
    <property type="match status" value="1"/>
</dbReference>
<evidence type="ECO:0000256" key="6">
    <source>
        <dbReference type="ARBA" id="ARBA00022801"/>
    </source>
</evidence>
<dbReference type="GO" id="GO:0004519">
    <property type="term" value="F:endonuclease activity"/>
    <property type="evidence" value="ECO:0007669"/>
    <property type="project" value="UniProtKB-KW"/>
</dbReference>
<evidence type="ECO:0000256" key="2">
    <source>
        <dbReference type="ARBA" id="ARBA00022679"/>
    </source>
</evidence>
<evidence type="ECO:0000256" key="4">
    <source>
        <dbReference type="ARBA" id="ARBA00022722"/>
    </source>
</evidence>
<dbReference type="PANTHER" id="PTHR37984">
    <property type="entry name" value="PROTEIN CBG26694"/>
    <property type="match status" value="1"/>
</dbReference>
<keyword evidence="4" id="KW-0540">Nuclease</keyword>
<dbReference type="EMBL" id="CARXXK010000001">
    <property type="protein sequence ID" value="CAI6349779.1"/>
    <property type="molecule type" value="Genomic_DNA"/>
</dbReference>
<dbReference type="Pfam" id="PF17921">
    <property type="entry name" value="Integrase_H2C2"/>
    <property type="match status" value="1"/>
</dbReference>
<evidence type="ECO:0000256" key="3">
    <source>
        <dbReference type="ARBA" id="ARBA00022695"/>
    </source>
</evidence>
<dbReference type="AlphaFoldDB" id="A0AAV0XJU6"/>
<dbReference type="Gene3D" id="3.30.420.10">
    <property type="entry name" value="Ribonuclease H-like superfamily/Ribonuclease H"/>
    <property type="match status" value="1"/>
</dbReference>
<dbReference type="InterPro" id="IPR041373">
    <property type="entry name" value="RT_RNaseH"/>
</dbReference>
<keyword evidence="7" id="KW-0695">RNA-directed DNA polymerase</keyword>
<dbReference type="InterPro" id="IPR043502">
    <property type="entry name" value="DNA/RNA_pol_sf"/>
</dbReference>
<keyword evidence="13" id="KW-1185">Reference proteome</keyword>
<feature type="region of interest" description="Disordered" evidence="8">
    <location>
        <begin position="562"/>
        <end position="613"/>
    </location>
</feature>
<protein>
    <recommendedName>
        <fullName evidence="1">RNA-directed DNA polymerase</fullName>
        <ecNumber evidence="1">2.7.7.49</ecNumber>
    </recommendedName>
</protein>
<gene>
    <name evidence="12" type="ORF">MEUPH1_LOCUS23147</name>
    <name evidence="10" type="ORF">MEUPH1_LOCUS3882</name>
    <name evidence="11" type="ORF">MEUPH1_LOCUS6304</name>
</gene>
<dbReference type="InterPro" id="IPR012337">
    <property type="entry name" value="RNaseH-like_sf"/>
</dbReference>
<dbReference type="GO" id="GO:0003676">
    <property type="term" value="F:nucleic acid binding"/>
    <property type="evidence" value="ECO:0007669"/>
    <property type="project" value="InterPro"/>
</dbReference>
<dbReference type="Gene3D" id="1.10.340.70">
    <property type="match status" value="1"/>
</dbReference>
<dbReference type="InterPro" id="IPR036397">
    <property type="entry name" value="RNaseH_sf"/>
</dbReference>
<dbReference type="InterPro" id="IPR050951">
    <property type="entry name" value="Retrovirus_Pol_polyprotein"/>
</dbReference>
<feature type="compositionally biased region" description="Basic residues" evidence="8">
    <location>
        <begin position="595"/>
        <end position="606"/>
    </location>
</feature>
<organism evidence="12 13">
    <name type="scientific">Macrosiphum euphorbiae</name>
    <name type="common">potato aphid</name>
    <dbReference type="NCBI Taxonomy" id="13131"/>
    <lineage>
        <taxon>Eukaryota</taxon>
        <taxon>Metazoa</taxon>
        <taxon>Ecdysozoa</taxon>
        <taxon>Arthropoda</taxon>
        <taxon>Hexapoda</taxon>
        <taxon>Insecta</taxon>
        <taxon>Pterygota</taxon>
        <taxon>Neoptera</taxon>
        <taxon>Paraneoptera</taxon>
        <taxon>Hemiptera</taxon>
        <taxon>Sternorrhyncha</taxon>
        <taxon>Aphidomorpha</taxon>
        <taxon>Aphidoidea</taxon>
        <taxon>Aphididae</taxon>
        <taxon>Macrosiphini</taxon>
        <taxon>Macrosiphum</taxon>
    </lineage>
</organism>
<dbReference type="InterPro" id="IPR001584">
    <property type="entry name" value="Integrase_cat-core"/>
</dbReference>
<evidence type="ECO:0000259" key="9">
    <source>
        <dbReference type="PROSITE" id="PS50994"/>
    </source>
</evidence>
<dbReference type="CDD" id="cd09274">
    <property type="entry name" value="RNase_HI_RT_Ty3"/>
    <property type="match status" value="1"/>
</dbReference>
<feature type="compositionally biased region" description="Acidic residues" evidence="8">
    <location>
        <begin position="563"/>
        <end position="573"/>
    </location>
</feature>
<accession>A0AAV0XJU6</accession>
<keyword evidence="3" id="KW-0548">Nucleotidyltransferase</keyword>
<evidence type="ECO:0000313" key="11">
    <source>
        <dbReference type="EMBL" id="CAI6349779.1"/>
    </source>
</evidence>
<proteinExistence type="predicted"/>
<dbReference type="FunFam" id="1.10.340.70:FF:000001">
    <property type="entry name" value="Retrovirus-related Pol polyprotein from transposon gypsy-like Protein"/>
    <property type="match status" value="1"/>
</dbReference>
<evidence type="ECO:0000313" key="13">
    <source>
        <dbReference type="Proteomes" id="UP001160148"/>
    </source>
</evidence>
<dbReference type="SUPFAM" id="SSF56672">
    <property type="entry name" value="DNA/RNA polymerases"/>
    <property type="match status" value="1"/>
</dbReference>
<dbReference type="GO" id="GO:0016787">
    <property type="term" value="F:hydrolase activity"/>
    <property type="evidence" value="ECO:0007669"/>
    <property type="project" value="UniProtKB-KW"/>
</dbReference>
<dbReference type="Pfam" id="PF00665">
    <property type="entry name" value="rve"/>
    <property type="match status" value="1"/>
</dbReference>
<evidence type="ECO:0000256" key="8">
    <source>
        <dbReference type="SAM" id="MobiDB-lite"/>
    </source>
</evidence>
<sequence>MYRPDAEVTEIHTDASSKALSGILFQGPKSTQIKMVYAVSKRTTLAESKYHSSRLELFAIIWTLNRLRQYLLGIRFTVVTDCQALVYLNIHKTTKPQIARWYEIFQEFDFEIKYRPGTRMPHVDALSRAPYDEEGTVRSVEDELSDRVDVFIAMTKFEAVRLLQAADERVRSLVGILSGVDGQTNETNNEIEGYQVTDGILYKIHNGRPLLVIPKAMRKGIVIAAHDYAGHFSVDRTVARILNDYWFSGLKRYVKQHIAMCVDCLVNKKPAGSKPGYLHPIPPGKRPFQVIHIDHLGPFETSAKKNKYLLVLVDNLTKYTQLFPCKTTNTAAVLRILERFCTERGIPDRIVSDRGTCFTSHAFETFCNERGIRHTLNSTRHPQANGQVERANRTIVTLLSVTGRDHTSWDMQLRQVENMLNTAPNKSTTKTPYETLHGYLPRFFKGILPTLSLTGTDWRDPHDVQAEARENITNAQVKMKIAHDRKRYEGIKYEVGEIVVMLKQPVPHLSTKLQSKYRVKPLQVVEVLPSDTYRVAEIAMDGHETYATTAHVSQLKSWKVLKEDDDDGDEDDVIREANNGEGRAEQSTSTLPVTKPRRSARTHRQPRYLDDYA</sequence>
<keyword evidence="2" id="KW-0808">Transferase</keyword>
<dbReference type="SUPFAM" id="SSF53098">
    <property type="entry name" value="Ribonuclease H-like"/>
    <property type="match status" value="1"/>
</dbReference>
<dbReference type="GO" id="GO:0003964">
    <property type="term" value="F:RNA-directed DNA polymerase activity"/>
    <property type="evidence" value="ECO:0007669"/>
    <property type="project" value="UniProtKB-KW"/>
</dbReference>
<dbReference type="EMBL" id="CARXXK010000005">
    <property type="protein sequence ID" value="CAI6368834.1"/>
    <property type="molecule type" value="Genomic_DNA"/>
</dbReference>
<evidence type="ECO:0000256" key="1">
    <source>
        <dbReference type="ARBA" id="ARBA00012493"/>
    </source>
</evidence>
<feature type="domain" description="Integrase catalytic" evidence="9">
    <location>
        <begin position="283"/>
        <end position="440"/>
    </location>
</feature>
<dbReference type="EMBL" id="CARXXK010000001">
    <property type="protein sequence ID" value="CAI6347053.1"/>
    <property type="molecule type" value="Genomic_DNA"/>
</dbReference>
<dbReference type="PANTHER" id="PTHR37984:SF5">
    <property type="entry name" value="PROTEIN NYNRIN-LIKE"/>
    <property type="match status" value="1"/>
</dbReference>
<keyword evidence="6" id="KW-0378">Hydrolase</keyword>
<dbReference type="Pfam" id="PF17917">
    <property type="entry name" value="RT_RNaseH"/>
    <property type="match status" value="1"/>
</dbReference>
<evidence type="ECO:0000313" key="12">
    <source>
        <dbReference type="EMBL" id="CAI6368834.1"/>
    </source>
</evidence>
<evidence type="ECO:0000256" key="7">
    <source>
        <dbReference type="ARBA" id="ARBA00022918"/>
    </source>
</evidence>
<name>A0AAV0XJU6_9HEMI</name>
<dbReference type="Proteomes" id="UP001160148">
    <property type="component" value="Unassembled WGS sequence"/>
</dbReference>
<comment type="caution">
    <text evidence="12">The sequence shown here is derived from an EMBL/GenBank/DDBJ whole genome shotgun (WGS) entry which is preliminary data.</text>
</comment>